<reference evidence="2 3" key="1">
    <citation type="submission" date="2021-04" db="EMBL/GenBank/DDBJ databases">
        <authorList>
            <person name="Pira H."/>
            <person name="Risdian C."/>
            <person name="Wink J."/>
        </authorList>
    </citation>
    <scope>NUCLEOTIDE SEQUENCE [LARGE SCALE GENOMIC DNA]</scope>
    <source>
        <strain evidence="2 3">WH131</strain>
    </source>
</reference>
<evidence type="ECO:0000313" key="3">
    <source>
        <dbReference type="Proteomes" id="UP000699975"/>
    </source>
</evidence>
<feature type="transmembrane region" description="Helical" evidence="1">
    <location>
        <begin position="163"/>
        <end position="182"/>
    </location>
</feature>
<dbReference type="Pfam" id="PF06197">
    <property type="entry name" value="DUF998"/>
    <property type="match status" value="1"/>
</dbReference>
<feature type="transmembrane region" description="Helical" evidence="1">
    <location>
        <begin position="75"/>
        <end position="92"/>
    </location>
</feature>
<dbReference type="Proteomes" id="UP000699975">
    <property type="component" value="Unassembled WGS sequence"/>
</dbReference>
<dbReference type="EMBL" id="JAGSPB010000002">
    <property type="protein sequence ID" value="MBV7266613.1"/>
    <property type="molecule type" value="Genomic_DNA"/>
</dbReference>
<keyword evidence="1" id="KW-0812">Transmembrane</keyword>
<keyword evidence="1" id="KW-1133">Transmembrane helix</keyword>
<name>A0ABS6SNK6_9SPHN</name>
<feature type="transmembrane region" description="Helical" evidence="1">
    <location>
        <begin position="136"/>
        <end position="156"/>
    </location>
</feature>
<feature type="transmembrane region" description="Helical" evidence="1">
    <location>
        <begin position="194"/>
        <end position="211"/>
    </location>
</feature>
<proteinExistence type="predicted"/>
<gene>
    <name evidence="2" type="ORF">KCG45_10525</name>
</gene>
<evidence type="ECO:0000256" key="1">
    <source>
        <dbReference type="SAM" id="Phobius"/>
    </source>
</evidence>
<feature type="transmembrane region" description="Helical" evidence="1">
    <location>
        <begin position="23"/>
        <end position="45"/>
    </location>
</feature>
<sequence>MLSAAQQEAGISKDSGTDRTSRVLGGIAIAGCVISVVLDFIGTGISDRVGMIQDTISDLAASRTENTAADELADIGIYAFVLSVIATTYGLLRWRIDRLDWKIGSWLLVIVAICVVLIAGYEAYTTGEGPVIHYRLVYVLGVAFPLTVLLTAGQFWEISKRLGIALYTGGALWAVLGPLFFFVPTDYDGAYERMLAGLMLAWFITMGVMIWRDPDVVEQVSEDQRGHA</sequence>
<protein>
    <submittedName>
        <fullName evidence="2">DUF998 domain-containing protein</fullName>
    </submittedName>
</protein>
<dbReference type="InterPro" id="IPR009339">
    <property type="entry name" value="DUF998"/>
</dbReference>
<organism evidence="2 3">
    <name type="scientific">Erythrobacter ani</name>
    <dbReference type="NCBI Taxonomy" id="2827235"/>
    <lineage>
        <taxon>Bacteria</taxon>
        <taxon>Pseudomonadati</taxon>
        <taxon>Pseudomonadota</taxon>
        <taxon>Alphaproteobacteria</taxon>
        <taxon>Sphingomonadales</taxon>
        <taxon>Erythrobacteraceae</taxon>
        <taxon>Erythrobacter/Porphyrobacter group</taxon>
        <taxon>Erythrobacter</taxon>
    </lineage>
</organism>
<keyword evidence="1" id="KW-0472">Membrane</keyword>
<accession>A0ABS6SNK6</accession>
<evidence type="ECO:0000313" key="2">
    <source>
        <dbReference type="EMBL" id="MBV7266613.1"/>
    </source>
</evidence>
<comment type="caution">
    <text evidence="2">The sequence shown here is derived from an EMBL/GenBank/DDBJ whole genome shotgun (WGS) entry which is preliminary data.</text>
</comment>
<keyword evidence="3" id="KW-1185">Reference proteome</keyword>
<feature type="transmembrane region" description="Helical" evidence="1">
    <location>
        <begin position="104"/>
        <end position="124"/>
    </location>
</feature>